<proteinExistence type="inferred from homology"/>
<dbReference type="InterPro" id="IPR001930">
    <property type="entry name" value="Peptidase_M1"/>
</dbReference>
<dbReference type="SUPFAM" id="SSF55486">
    <property type="entry name" value="Metalloproteases ('zincins'), catalytic domain"/>
    <property type="match status" value="1"/>
</dbReference>
<evidence type="ECO:0000256" key="12">
    <source>
        <dbReference type="ARBA" id="ARBA00029811"/>
    </source>
</evidence>
<dbReference type="GO" id="GO:0008270">
    <property type="term" value="F:zinc ion binding"/>
    <property type="evidence" value="ECO:0007669"/>
    <property type="project" value="InterPro"/>
</dbReference>
<dbReference type="Gene3D" id="1.10.390.10">
    <property type="entry name" value="Neutral Protease Domain 2"/>
    <property type="match status" value="1"/>
</dbReference>
<keyword evidence="8" id="KW-0479">Metal-binding</keyword>
<comment type="catalytic activity">
    <reaction evidence="1">
        <text>Release of an N-terminal amino acid, Xaa-|-Yaa- from a peptide, amide or arylamide. Xaa is preferably Ala, but may be most amino acids including Pro (slow action). When a terminal hydrophobic residue is followed by a prolyl residue, the two may be released as an intact Xaa-Pro dipeptide.</text>
        <dbReference type="EC" id="3.4.11.2"/>
    </reaction>
</comment>
<dbReference type="GO" id="GO:0006508">
    <property type="term" value="P:proteolysis"/>
    <property type="evidence" value="ECO:0007669"/>
    <property type="project" value="UniProtKB-KW"/>
</dbReference>
<dbReference type="Proteomes" id="UP000265581">
    <property type="component" value="Unassembled WGS sequence"/>
</dbReference>
<keyword evidence="6" id="KW-0031">Aminopeptidase</keyword>
<dbReference type="InterPro" id="IPR042097">
    <property type="entry name" value="Aminopeptidase_N-like_N_sf"/>
</dbReference>
<keyword evidence="14" id="KW-0732">Signal</keyword>
<dbReference type="EMBL" id="QUBR01000002">
    <property type="protein sequence ID" value="REK70602.1"/>
    <property type="molecule type" value="Genomic_DNA"/>
</dbReference>
<dbReference type="GO" id="GO:0005615">
    <property type="term" value="C:extracellular space"/>
    <property type="evidence" value="ECO:0007669"/>
    <property type="project" value="TreeGrafter"/>
</dbReference>
<evidence type="ECO:0000256" key="10">
    <source>
        <dbReference type="ARBA" id="ARBA00022833"/>
    </source>
</evidence>
<evidence type="ECO:0000256" key="8">
    <source>
        <dbReference type="ARBA" id="ARBA00022723"/>
    </source>
</evidence>
<keyword evidence="17" id="KW-1185">Reference proteome</keyword>
<keyword evidence="10" id="KW-0862">Zinc</keyword>
<feature type="chain" id="PRO_5017001497" description="Aminopeptidase N" evidence="14">
    <location>
        <begin position="34"/>
        <end position="826"/>
    </location>
</feature>
<evidence type="ECO:0000256" key="4">
    <source>
        <dbReference type="ARBA" id="ARBA00012564"/>
    </source>
</evidence>
<evidence type="ECO:0000256" key="13">
    <source>
        <dbReference type="ARBA" id="ARBA00031533"/>
    </source>
</evidence>
<keyword evidence="11" id="KW-0482">Metalloprotease</keyword>
<evidence type="ECO:0000256" key="11">
    <source>
        <dbReference type="ARBA" id="ARBA00023049"/>
    </source>
</evidence>
<protein>
    <recommendedName>
        <fullName evidence="5">Aminopeptidase N</fullName>
        <ecNumber evidence="4">3.4.11.2</ecNumber>
    </recommendedName>
    <alternativeName>
        <fullName evidence="12">Alanine aminopeptidase</fullName>
    </alternativeName>
    <alternativeName>
        <fullName evidence="13">Lysyl aminopeptidase</fullName>
    </alternativeName>
</protein>
<evidence type="ECO:0000256" key="14">
    <source>
        <dbReference type="SAM" id="SignalP"/>
    </source>
</evidence>
<feature type="signal peptide" evidence="14">
    <location>
        <begin position="1"/>
        <end position="33"/>
    </location>
</feature>
<keyword evidence="7" id="KW-0645">Protease</keyword>
<evidence type="ECO:0000256" key="2">
    <source>
        <dbReference type="ARBA" id="ARBA00001947"/>
    </source>
</evidence>
<dbReference type="GO" id="GO:0016285">
    <property type="term" value="F:alanyl aminopeptidase activity"/>
    <property type="evidence" value="ECO:0007669"/>
    <property type="project" value="UniProtKB-EC"/>
</dbReference>
<name>A0A371P3V2_9ACTN</name>
<dbReference type="InterPro" id="IPR027268">
    <property type="entry name" value="Peptidase_M4/M1_CTD_sf"/>
</dbReference>
<dbReference type="InterPro" id="IPR014782">
    <property type="entry name" value="Peptidase_M1_dom"/>
</dbReference>
<gene>
    <name evidence="16" type="ORF">DX116_15910</name>
</gene>
<dbReference type="RefSeq" id="WP_119705189.1">
    <property type="nucleotide sequence ID" value="NZ_JBHSOI010000002.1"/>
</dbReference>
<dbReference type="GO" id="GO:0070006">
    <property type="term" value="F:metalloaminopeptidase activity"/>
    <property type="evidence" value="ECO:0007669"/>
    <property type="project" value="TreeGrafter"/>
</dbReference>
<dbReference type="EC" id="3.4.11.2" evidence="4"/>
<feature type="domain" description="Peptidase M1 membrane alanine aminopeptidase" evidence="15">
    <location>
        <begin position="375"/>
        <end position="519"/>
    </location>
</feature>
<dbReference type="PRINTS" id="PR00756">
    <property type="entry name" value="ALADIPTASE"/>
</dbReference>
<dbReference type="SUPFAM" id="SSF63737">
    <property type="entry name" value="Leukotriene A4 hydrolase N-terminal domain"/>
    <property type="match status" value="1"/>
</dbReference>
<comment type="similarity">
    <text evidence="3">Belongs to the peptidase M1 family.</text>
</comment>
<evidence type="ECO:0000256" key="9">
    <source>
        <dbReference type="ARBA" id="ARBA00022801"/>
    </source>
</evidence>
<dbReference type="PANTHER" id="PTHR11533:SF174">
    <property type="entry name" value="PUROMYCIN-SENSITIVE AMINOPEPTIDASE-RELATED"/>
    <property type="match status" value="1"/>
</dbReference>
<reference evidence="16 17" key="1">
    <citation type="submission" date="2018-08" db="EMBL/GenBank/DDBJ databases">
        <title>Aeromicrobium sp. M2KJ-4, whole genome shotgun sequence.</title>
        <authorList>
            <person name="Tuo L."/>
        </authorList>
    </citation>
    <scope>NUCLEOTIDE SEQUENCE [LARGE SCALE GENOMIC DNA]</scope>
    <source>
        <strain evidence="16 17">M2KJ-4</strain>
    </source>
</reference>
<accession>A0A371P3V2</accession>
<dbReference type="PANTHER" id="PTHR11533">
    <property type="entry name" value="PROTEASE M1 ZINC METALLOPROTEASE"/>
    <property type="match status" value="1"/>
</dbReference>
<dbReference type="Gene3D" id="2.60.40.1730">
    <property type="entry name" value="tricorn interacting facor f3 domain"/>
    <property type="match status" value="1"/>
</dbReference>
<keyword evidence="9" id="KW-0378">Hydrolase</keyword>
<comment type="caution">
    <text evidence="16">The sequence shown here is derived from an EMBL/GenBank/DDBJ whole genome shotgun (WGS) entry which is preliminary data.</text>
</comment>
<evidence type="ECO:0000256" key="1">
    <source>
        <dbReference type="ARBA" id="ARBA00000098"/>
    </source>
</evidence>
<evidence type="ECO:0000313" key="16">
    <source>
        <dbReference type="EMBL" id="REK70602.1"/>
    </source>
</evidence>
<dbReference type="InterPro" id="IPR050344">
    <property type="entry name" value="Peptidase_M1_aminopeptidases"/>
</dbReference>
<dbReference type="GO" id="GO:0043171">
    <property type="term" value="P:peptide catabolic process"/>
    <property type="evidence" value="ECO:0007669"/>
    <property type="project" value="TreeGrafter"/>
</dbReference>
<dbReference type="GO" id="GO:0016020">
    <property type="term" value="C:membrane"/>
    <property type="evidence" value="ECO:0007669"/>
    <property type="project" value="TreeGrafter"/>
</dbReference>
<dbReference type="GO" id="GO:0042277">
    <property type="term" value="F:peptide binding"/>
    <property type="evidence" value="ECO:0007669"/>
    <property type="project" value="TreeGrafter"/>
</dbReference>
<evidence type="ECO:0000256" key="7">
    <source>
        <dbReference type="ARBA" id="ARBA00022670"/>
    </source>
</evidence>
<dbReference type="AlphaFoldDB" id="A0A371P3V2"/>
<evidence type="ECO:0000256" key="3">
    <source>
        <dbReference type="ARBA" id="ARBA00010136"/>
    </source>
</evidence>
<dbReference type="CDD" id="cd09603">
    <property type="entry name" value="M1_APN_like"/>
    <property type="match status" value="1"/>
</dbReference>
<evidence type="ECO:0000259" key="15">
    <source>
        <dbReference type="Pfam" id="PF01433"/>
    </source>
</evidence>
<dbReference type="Pfam" id="PF01433">
    <property type="entry name" value="Peptidase_M1"/>
    <property type="match status" value="1"/>
</dbReference>
<sequence length="826" mass="87458">MALAARHHLARLASLALVSGMLVVTTGTGPAQAAEPVAGGLSAGDSLFPNQGNSGYDALHYDIDLTVDVAVSSTNNAVANTTFSAARTAVTAKTTGAPLSSFAFDFQGTTSTLEATSLVVDAVTVDGAPAAFERIETTTVSDATTDVHKIVVTPATPVDGEFTTVVTYHGKPVRHTDTDTSWEGWNNTRDGATFLNQPVGSMTVFPNNNTPRDKATYSISVDAPSKLTTSSTSLSANPGLREAAVVSNGELMSKTPSEDGTRTTWVWNQKKQMASELTLISIGRYDMYESDITLASGRTLHEWSFIDPSIPTDAQATTQASRGQLKSIVDFLEKRYGPYPGNSIGLVTDVVPGKISYALETQDRSFFPGAADLDTTIHEVMHQWFGDNVSPVDWNDIWLNEGPATYAEYQVPFEGLGTASTSTEQAIFSTWDGTPADDELWTVPTAKMSEASELFGAQVYDRGAMTLEALRTSIGAAPFAELMKQWQARHGGTSQRTSDFIALAEEVAGRDLDAFFETWIYTTGKPAWPAKFDLALKGPEGSLLPGASSAFTLSSTNTGKVQQTGSVVTLDLSAILPAVALGDLPAGVDIDGTTLTWTVPSTAVGTSSDVSIPFTVRSGTAGTSGRVVARASTLGSTCAECTTDVVVKAQQIGSSPVPTISGTPRVGETLTAVPGAWDGGTTLSYQWLRDGSPIAGATAPSYALVATDWRTRISVAVTGSKPDHESLRRTSTTTSVRPGVQVRRPTPAVKGTPKVGRRLTVKRAAYDPGVSLTYTWYVGGHRVGSSTPRLRVAKSYRGHRISVRVSARKPGYTTWTSRSSTTGKAR</sequence>
<evidence type="ECO:0000256" key="6">
    <source>
        <dbReference type="ARBA" id="ARBA00022438"/>
    </source>
</evidence>
<comment type="cofactor">
    <cofactor evidence="2">
        <name>Zn(2+)</name>
        <dbReference type="ChEBI" id="CHEBI:29105"/>
    </cofactor>
</comment>
<organism evidence="16 17">
    <name type="scientific">Aeromicrobium endophyticum</name>
    <dbReference type="NCBI Taxonomy" id="2292704"/>
    <lineage>
        <taxon>Bacteria</taxon>
        <taxon>Bacillati</taxon>
        <taxon>Actinomycetota</taxon>
        <taxon>Actinomycetes</taxon>
        <taxon>Propionibacteriales</taxon>
        <taxon>Nocardioidaceae</taxon>
        <taxon>Aeromicrobium</taxon>
    </lineage>
</organism>
<dbReference type="OrthoDB" id="3885507at2"/>
<evidence type="ECO:0000256" key="5">
    <source>
        <dbReference type="ARBA" id="ARBA00015611"/>
    </source>
</evidence>
<dbReference type="Gene3D" id="2.60.40.2700">
    <property type="match status" value="1"/>
</dbReference>
<evidence type="ECO:0000313" key="17">
    <source>
        <dbReference type="Proteomes" id="UP000265581"/>
    </source>
</evidence>
<dbReference type="GO" id="GO:0005737">
    <property type="term" value="C:cytoplasm"/>
    <property type="evidence" value="ECO:0007669"/>
    <property type="project" value="TreeGrafter"/>
</dbReference>